<evidence type="ECO:0000256" key="1">
    <source>
        <dbReference type="ARBA" id="ARBA00004604"/>
    </source>
</evidence>
<feature type="domain" description="DEAD-box RNA helicase Q" evidence="21">
    <location>
        <begin position="14"/>
        <end position="42"/>
    </location>
</feature>
<dbReference type="Pfam" id="PF00271">
    <property type="entry name" value="Helicase_C"/>
    <property type="match status" value="1"/>
</dbReference>
<evidence type="ECO:0000256" key="11">
    <source>
        <dbReference type="ARBA" id="ARBA00037566"/>
    </source>
</evidence>
<dbReference type="InterPro" id="IPR014014">
    <property type="entry name" value="RNA_helicase_DEAD_Q_motif"/>
</dbReference>
<dbReference type="GO" id="GO:0006364">
    <property type="term" value="P:rRNA processing"/>
    <property type="evidence" value="ECO:0007669"/>
    <property type="project" value="UniProtKB-KW"/>
</dbReference>
<dbReference type="OrthoDB" id="7396459at2759"/>
<dbReference type="InterPro" id="IPR056330">
    <property type="entry name" value="CTT_SPB4"/>
</dbReference>
<dbReference type="GeneID" id="30969261"/>
<dbReference type="GO" id="GO:0005730">
    <property type="term" value="C:nucleolus"/>
    <property type="evidence" value="ECO:0007669"/>
    <property type="project" value="UniProtKB-SubCell"/>
</dbReference>
<evidence type="ECO:0000259" key="21">
    <source>
        <dbReference type="PROSITE" id="PS51195"/>
    </source>
</evidence>
<reference evidence="23" key="1">
    <citation type="journal article" date="2017" name="Genome Biol.">
        <title>Comparative genomics reveals high biological diversity and specific adaptations in the industrially and medically important fungal genus Aspergillus.</title>
        <authorList>
            <person name="de Vries R.P."/>
            <person name="Riley R."/>
            <person name="Wiebenga A."/>
            <person name="Aguilar-Osorio G."/>
            <person name="Amillis S."/>
            <person name="Uchima C.A."/>
            <person name="Anderluh G."/>
            <person name="Asadollahi M."/>
            <person name="Askin M."/>
            <person name="Barry K."/>
            <person name="Battaglia E."/>
            <person name="Bayram O."/>
            <person name="Benocci T."/>
            <person name="Braus-Stromeyer S.A."/>
            <person name="Caldana C."/>
            <person name="Canovas D."/>
            <person name="Cerqueira G.C."/>
            <person name="Chen F."/>
            <person name="Chen W."/>
            <person name="Choi C."/>
            <person name="Clum A."/>
            <person name="Dos Santos R.A."/>
            <person name="Damasio A.R."/>
            <person name="Diallinas G."/>
            <person name="Emri T."/>
            <person name="Fekete E."/>
            <person name="Flipphi M."/>
            <person name="Freyberg S."/>
            <person name="Gallo A."/>
            <person name="Gournas C."/>
            <person name="Habgood R."/>
            <person name="Hainaut M."/>
            <person name="Harispe M.L."/>
            <person name="Henrissat B."/>
            <person name="Hilden K.S."/>
            <person name="Hope R."/>
            <person name="Hossain A."/>
            <person name="Karabika E."/>
            <person name="Karaffa L."/>
            <person name="Karanyi Z."/>
            <person name="Krasevec N."/>
            <person name="Kuo A."/>
            <person name="Kusch H."/>
            <person name="LaButti K."/>
            <person name="Lagendijk E.L."/>
            <person name="Lapidus A."/>
            <person name="Levasseur A."/>
            <person name="Lindquist E."/>
            <person name="Lipzen A."/>
            <person name="Logrieco A.F."/>
            <person name="MacCabe A."/>
            <person name="Maekelae M.R."/>
            <person name="Malavazi I."/>
            <person name="Melin P."/>
            <person name="Meyer V."/>
            <person name="Mielnichuk N."/>
            <person name="Miskei M."/>
            <person name="Molnar A.P."/>
            <person name="Mule G."/>
            <person name="Ngan C.Y."/>
            <person name="Orejas M."/>
            <person name="Orosz E."/>
            <person name="Ouedraogo J.P."/>
            <person name="Overkamp K.M."/>
            <person name="Park H.-S."/>
            <person name="Perrone G."/>
            <person name="Piumi F."/>
            <person name="Punt P.J."/>
            <person name="Ram A.F."/>
            <person name="Ramon A."/>
            <person name="Rauscher S."/>
            <person name="Record E."/>
            <person name="Riano-Pachon D.M."/>
            <person name="Robert V."/>
            <person name="Roehrig J."/>
            <person name="Ruller R."/>
            <person name="Salamov A."/>
            <person name="Salih N.S."/>
            <person name="Samson R.A."/>
            <person name="Sandor E."/>
            <person name="Sanguinetti M."/>
            <person name="Schuetze T."/>
            <person name="Sepcic K."/>
            <person name="Shelest E."/>
            <person name="Sherlock G."/>
            <person name="Sophianopoulou V."/>
            <person name="Squina F.M."/>
            <person name="Sun H."/>
            <person name="Susca A."/>
            <person name="Todd R.B."/>
            <person name="Tsang A."/>
            <person name="Unkles S.E."/>
            <person name="van de Wiele N."/>
            <person name="van Rossen-Uffink D."/>
            <person name="Oliveira J.V."/>
            <person name="Vesth T.C."/>
            <person name="Visser J."/>
            <person name="Yu J.-H."/>
            <person name="Zhou M."/>
            <person name="Andersen M.R."/>
            <person name="Archer D.B."/>
            <person name="Baker S.E."/>
            <person name="Benoit I."/>
            <person name="Brakhage A.A."/>
            <person name="Braus G.H."/>
            <person name="Fischer R."/>
            <person name="Frisvad J.C."/>
            <person name="Goldman G.H."/>
            <person name="Houbraken J."/>
            <person name="Oakley B."/>
            <person name="Pocsi I."/>
            <person name="Scazzocchio C."/>
            <person name="Seiboth B."/>
            <person name="vanKuyk P.A."/>
            <person name="Wortman J."/>
            <person name="Dyer P.S."/>
            <person name="Grigoriev I.V."/>
        </authorList>
    </citation>
    <scope>NUCLEOTIDE SEQUENCE [LARGE SCALE GENOMIC DNA]</scope>
    <source>
        <strain evidence="23">ATCC 16872 / CBS 172.66 / WB 5094</strain>
    </source>
</reference>
<evidence type="ECO:0000256" key="8">
    <source>
        <dbReference type="ARBA" id="ARBA00022884"/>
    </source>
</evidence>
<dbReference type="CDD" id="cd17960">
    <property type="entry name" value="DEADc_DDX55"/>
    <property type="match status" value="1"/>
</dbReference>
<evidence type="ECO:0000256" key="4">
    <source>
        <dbReference type="ARBA" id="ARBA00022741"/>
    </source>
</evidence>
<comment type="subcellular location">
    <subcellularLocation>
        <location evidence="1">Nucleus</location>
        <location evidence="1">Nucleolus</location>
    </subcellularLocation>
</comment>
<dbReference type="Gene3D" id="3.40.50.300">
    <property type="entry name" value="P-loop containing nucleotide triphosphate hydrolases"/>
    <property type="match status" value="2"/>
</dbReference>
<protein>
    <recommendedName>
        <fullName evidence="17">ATP-dependent RNA helicase</fullName>
        <ecNumber evidence="17">3.6.4.13</ecNumber>
    </recommendedName>
</protein>
<comment type="domain">
    <text evidence="17">The Q motif is unique to and characteristic of the DEAD box family of RNA helicases and controls ATP binding and hydrolysis.</text>
</comment>
<comment type="catalytic activity">
    <reaction evidence="14 17">
        <text>ATP + H2O = ADP + phosphate + H(+)</text>
        <dbReference type="Rhea" id="RHEA:13065"/>
        <dbReference type="ChEBI" id="CHEBI:15377"/>
        <dbReference type="ChEBI" id="CHEBI:15378"/>
        <dbReference type="ChEBI" id="CHEBI:30616"/>
        <dbReference type="ChEBI" id="CHEBI:43474"/>
        <dbReference type="ChEBI" id="CHEBI:456216"/>
        <dbReference type="EC" id="3.6.4.13"/>
    </reaction>
</comment>
<dbReference type="PROSITE" id="PS51194">
    <property type="entry name" value="HELICASE_CTER"/>
    <property type="match status" value="1"/>
</dbReference>
<dbReference type="PROSITE" id="PS51195">
    <property type="entry name" value="Q_MOTIF"/>
    <property type="match status" value="1"/>
</dbReference>
<dbReference type="InterPro" id="IPR001650">
    <property type="entry name" value="Helicase_C-like"/>
</dbReference>
<organism evidence="22 23">
    <name type="scientific">Aspergillus aculeatus (strain ATCC 16872 / CBS 172.66 / WB 5094)</name>
    <dbReference type="NCBI Taxonomy" id="690307"/>
    <lineage>
        <taxon>Eukaryota</taxon>
        <taxon>Fungi</taxon>
        <taxon>Dikarya</taxon>
        <taxon>Ascomycota</taxon>
        <taxon>Pezizomycotina</taxon>
        <taxon>Eurotiomycetes</taxon>
        <taxon>Eurotiomycetidae</taxon>
        <taxon>Eurotiales</taxon>
        <taxon>Aspergillaceae</taxon>
        <taxon>Aspergillus</taxon>
        <taxon>Aspergillus subgen. Circumdati</taxon>
    </lineage>
</organism>
<sequence>MAPKPPPGTSARAWDGVTPPLSEWVLDAVSSMGFTRMTPVQASAIPLFMAHKDVVVEAVTGSGKTLSFLIPVVEKLLRLEEPLKKHHVGAIIISPTRELATQIYNVLTSLLAFHPPSASVLNPAEDADAPRPKHLSSALKVVPQLLLGGSTTPAEDLSTFLKRSPNVLVSTPGRLLELLSSPHVHCPQSSFEMLVMDEADRLLDLGFKDTLQNILRRLPKQRRTGLFSASISEAVDQIVRVGLRNPVKVMVKVKGTSGAQDKRTPASLQMTYLTTPPLHKFATLPALLRSVEPTPQKTIFFVSTCSGVDYLAGILPLILGDDFQLIPLHGKHQANVREKNFTRFLNCHTPAILLTTDVASRGLDIPSVDLVVQIDPPSDPKTFIHRCGRAGRAGRKGLSVVLLHPGREEDYVSFLDVRKTPVVPYPKPLTVSDADAAAATKRARKAVLADRALHDRGQKAFVSWLRSYSKHQASSIFRVADVDWEALGKAWALLKLPKMPELRSFTGDRTLGVTLDWDNFTYKDKQREKRRKEEMQERAEQAAAAAANEGDESSNKRRATESASAWSKNLETRNKKQKRREVKQARAQHTRWEKMTEEERQKARETEQMVEQLRLKNEEERRLRRAAKAAEGKGDANAEDDEFEGFD</sequence>
<keyword evidence="6 16" id="KW-0347">Helicase</keyword>
<evidence type="ECO:0000313" key="22">
    <source>
        <dbReference type="EMBL" id="OJK04985.1"/>
    </source>
</evidence>
<comment type="similarity">
    <text evidence="12">Belongs to the DEAD box helicase family. DDX55/SPB4 subfamily.</text>
</comment>
<gene>
    <name evidence="22" type="ORF">ASPACDRAFT_110052</name>
</gene>
<evidence type="ECO:0000256" key="10">
    <source>
        <dbReference type="ARBA" id="ARBA00023242"/>
    </source>
</evidence>
<keyword evidence="8 17" id="KW-0694">RNA-binding</keyword>
<evidence type="ECO:0000256" key="14">
    <source>
        <dbReference type="ARBA" id="ARBA00047984"/>
    </source>
</evidence>
<comment type="function">
    <text evidence="17">RNA helicase.</text>
</comment>
<feature type="compositionally biased region" description="Basic and acidic residues" evidence="18">
    <location>
        <begin position="590"/>
        <end position="636"/>
    </location>
</feature>
<keyword evidence="9" id="KW-0175">Coiled coil</keyword>
<dbReference type="Pfam" id="PF00270">
    <property type="entry name" value="DEAD"/>
    <property type="match status" value="1"/>
</dbReference>
<dbReference type="Pfam" id="PF13959">
    <property type="entry name" value="CTE_SPB4"/>
    <property type="match status" value="1"/>
</dbReference>
<dbReference type="InterPro" id="IPR027417">
    <property type="entry name" value="P-loop_NTPase"/>
</dbReference>
<dbReference type="GO" id="GO:0005524">
    <property type="term" value="F:ATP binding"/>
    <property type="evidence" value="ECO:0007669"/>
    <property type="project" value="UniProtKB-UniRule"/>
</dbReference>
<feature type="region of interest" description="Disordered" evidence="18">
    <location>
        <begin position="525"/>
        <end position="647"/>
    </location>
</feature>
<dbReference type="InterPro" id="IPR025313">
    <property type="entry name" value="SPB4-like_CTE"/>
</dbReference>
<dbReference type="STRING" id="690307.A0A1L9X967"/>
<evidence type="ECO:0000256" key="2">
    <source>
        <dbReference type="ARBA" id="ARBA00022517"/>
    </source>
</evidence>
<evidence type="ECO:0000256" key="12">
    <source>
        <dbReference type="ARBA" id="ARBA00038002"/>
    </source>
</evidence>
<dbReference type="AlphaFoldDB" id="A0A1L9X967"/>
<evidence type="ECO:0000256" key="6">
    <source>
        <dbReference type="ARBA" id="ARBA00022806"/>
    </source>
</evidence>
<evidence type="ECO:0000256" key="15">
    <source>
        <dbReference type="PROSITE-ProRule" id="PRU00552"/>
    </source>
</evidence>
<evidence type="ECO:0000259" key="19">
    <source>
        <dbReference type="PROSITE" id="PS51192"/>
    </source>
</evidence>
<dbReference type="Pfam" id="PF23681">
    <property type="entry name" value="CTT_SPB4"/>
    <property type="match status" value="1"/>
</dbReference>
<keyword evidence="10" id="KW-0539">Nucleus</keyword>
<keyword evidence="5 16" id="KW-0378">Hydrolase</keyword>
<evidence type="ECO:0000256" key="3">
    <source>
        <dbReference type="ARBA" id="ARBA00022552"/>
    </source>
</evidence>
<evidence type="ECO:0000256" key="16">
    <source>
        <dbReference type="RuleBase" id="RU000492"/>
    </source>
</evidence>
<feature type="compositionally biased region" description="Acidic residues" evidence="18">
    <location>
        <begin position="637"/>
        <end position="647"/>
    </location>
</feature>
<feature type="domain" description="Helicase ATP-binding" evidence="19">
    <location>
        <begin position="45"/>
        <end position="249"/>
    </location>
</feature>
<feature type="short sequence motif" description="Q motif" evidence="15">
    <location>
        <begin position="14"/>
        <end position="42"/>
    </location>
</feature>
<dbReference type="CDD" id="cd18787">
    <property type="entry name" value="SF2_C_DEAD"/>
    <property type="match status" value="1"/>
</dbReference>
<dbReference type="EMBL" id="KV878970">
    <property type="protein sequence ID" value="OJK04985.1"/>
    <property type="molecule type" value="Genomic_DNA"/>
</dbReference>
<feature type="compositionally biased region" description="Basic residues" evidence="18">
    <location>
        <begin position="575"/>
        <end position="589"/>
    </location>
</feature>
<keyword evidence="3" id="KW-0698">rRNA processing</keyword>
<evidence type="ECO:0000256" key="17">
    <source>
        <dbReference type="RuleBase" id="RU365068"/>
    </source>
</evidence>
<feature type="domain" description="Helicase C-terminal" evidence="20">
    <location>
        <begin position="283"/>
        <end position="435"/>
    </location>
</feature>
<dbReference type="InterPro" id="IPR000629">
    <property type="entry name" value="RNA-helicase_DEAD-box_CS"/>
</dbReference>
<dbReference type="VEuPathDB" id="FungiDB:ASPACDRAFT_110052"/>
<proteinExistence type="inferred from homology"/>
<evidence type="ECO:0000256" key="5">
    <source>
        <dbReference type="ARBA" id="ARBA00022801"/>
    </source>
</evidence>
<accession>A0A1L9X967</accession>
<evidence type="ECO:0000256" key="9">
    <source>
        <dbReference type="ARBA" id="ARBA00023054"/>
    </source>
</evidence>
<dbReference type="InterPro" id="IPR011545">
    <property type="entry name" value="DEAD/DEAH_box_helicase_dom"/>
</dbReference>
<dbReference type="GO" id="GO:0003724">
    <property type="term" value="F:RNA helicase activity"/>
    <property type="evidence" value="ECO:0007669"/>
    <property type="project" value="UniProtKB-EC"/>
</dbReference>
<dbReference type="OMA" id="AYKEHEC"/>
<dbReference type="SMART" id="SM00490">
    <property type="entry name" value="HELICc"/>
    <property type="match status" value="1"/>
</dbReference>
<keyword evidence="23" id="KW-1185">Reference proteome</keyword>
<dbReference type="SMART" id="SM00487">
    <property type="entry name" value="DEXDc"/>
    <property type="match status" value="1"/>
</dbReference>
<keyword evidence="7 16" id="KW-0067">ATP-binding</keyword>
<dbReference type="EC" id="3.6.4.13" evidence="17"/>
<keyword evidence="4 16" id="KW-0547">Nucleotide-binding</keyword>
<name>A0A1L9X967_ASPA1</name>
<evidence type="ECO:0000256" key="7">
    <source>
        <dbReference type="ARBA" id="ARBA00022840"/>
    </source>
</evidence>
<comment type="subunit">
    <text evidence="13">Component of pre-60S ribosomal complexes.</text>
</comment>
<evidence type="ECO:0000256" key="18">
    <source>
        <dbReference type="SAM" id="MobiDB-lite"/>
    </source>
</evidence>
<dbReference type="SMART" id="SM01178">
    <property type="entry name" value="DUF4217"/>
    <property type="match status" value="1"/>
</dbReference>
<feature type="compositionally biased region" description="Basic and acidic residues" evidence="18">
    <location>
        <begin position="525"/>
        <end position="540"/>
    </location>
</feature>
<dbReference type="PROSITE" id="PS51192">
    <property type="entry name" value="HELICASE_ATP_BIND_1"/>
    <property type="match status" value="1"/>
</dbReference>
<keyword evidence="2" id="KW-0690">Ribosome biogenesis</keyword>
<dbReference type="Proteomes" id="UP000184546">
    <property type="component" value="Unassembled WGS sequence"/>
</dbReference>
<dbReference type="GO" id="GO:0016887">
    <property type="term" value="F:ATP hydrolysis activity"/>
    <property type="evidence" value="ECO:0007669"/>
    <property type="project" value="RHEA"/>
</dbReference>
<dbReference type="PANTHER" id="PTHR24031">
    <property type="entry name" value="RNA HELICASE"/>
    <property type="match status" value="1"/>
</dbReference>
<dbReference type="InterPro" id="IPR014001">
    <property type="entry name" value="Helicase_ATP-bd"/>
</dbReference>
<evidence type="ECO:0000256" key="13">
    <source>
        <dbReference type="ARBA" id="ARBA00038757"/>
    </source>
</evidence>
<dbReference type="GO" id="GO:0003723">
    <property type="term" value="F:RNA binding"/>
    <property type="evidence" value="ECO:0007669"/>
    <property type="project" value="UniProtKB-UniRule"/>
</dbReference>
<comment type="function">
    <text evidence="11">ATP-binding RNA helicase involved in the biogenesis of 60S ribosomal subunits. Binds 90S pre-ribosomal particles and dissociates from pre-60S ribosomal particles after processing of 27SB pre-rRNA. Required for the normal formation of 18S rRNA through the processing of pre-rRNAs at sites A0, A1 and A2, and the normal formation of 25S and 5.8S rRNAs through the processing of pre-rRNAs at sites C1 and C2.</text>
</comment>
<evidence type="ECO:0000313" key="23">
    <source>
        <dbReference type="Proteomes" id="UP000184546"/>
    </source>
</evidence>
<evidence type="ECO:0000259" key="20">
    <source>
        <dbReference type="PROSITE" id="PS51194"/>
    </source>
</evidence>
<dbReference type="RefSeq" id="XP_020061324.1">
    <property type="nucleotide sequence ID" value="XM_020195447.1"/>
</dbReference>
<dbReference type="SUPFAM" id="SSF52540">
    <property type="entry name" value="P-loop containing nucleoside triphosphate hydrolases"/>
    <property type="match status" value="2"/>
</dbReference>
<dbReference type="PROSITE" id="PS00039">
    <property type="entry name" value="DEAD_ATP_HELICASE"/>
    <property type="match status" value="1"/>
</dbReference>